<name>A0A9X2E8E2_9NOCA</name>
<keyword evidence="3" id="KW-1185">Reference proteome</keyword>
<dbReference type="AlphaFoldDB" id="A0A9X2E8E2"/>
<gene>
    <name evidence="2" type="ORF">NDR86_18770</name>
</gene>
<dbReference type="EMBL" id="JAMRXG010000007">
    <property type="protein sequence ID" value="MCM6775521.1"/>
    <property type="molecule type" value="Genomic_DNA"/>
</dbReference>
<feature type="region of interest" description="Disordered" evidence="1">
    <location>
        <begin position="1"/>
        <end position="28"/>
    </location>
</feature>
<dbReference type="RefSeq" id="WP_251913768.1">
    <property type="nucleotide sequence ID" value="NZ_JAMRXG010000007.1"/>
</dbReference>
<sequence length="47" mass="5655">MFPDPIPGAHPSRDRLDGEPHTIENRIQEDVDRIIARWREQHPERDR</sequence>
<organism evidence="2 3">
    <name type="scientific">Nocardia pulmonis</name>
    <dbReference type="NCBI Taxonomy" id="2951408"/>
    <lineage>
        <taxon>Bacteria</taxon>
        <taxon>Bacillati</taxon>
        <taxon>Actinomycetota</taxon>
        <taxon>Actinomycetes</taxon>
        <taxon>Mycobacteriales</taxon>
        <taxon>Nocardiaceae</taxon>
        <taxon>Nocardia</taxon>
    </lineage>
</organism>
<feature type="compositionally biased region" description="Basic and acidic residues" evidence="1">
    <location>
        <begin position="11"/>
        <end position="28"/>
    </location>
</feature>
<comment type="caution">
    <text evidence="2">The sequence shown here is derived from an EMBL/GenBank/DDBJ whole genome shotgun (WGS) entry which is preliminary data.</text>
</comment>
<dbReference type="Proteomes" id="UP001139157">
    <property type="component" value="Unassembled WGS sequence"/>
</dbReference>
<proteinExistence type="predicted"/>
<evidence type="ECO:0000256" key="1">
    <source>
        <dbReference type="SAM" id="MobiDB-lite"/>
    </source>
</evidence>
<protein>
    <submittedName>
        <fullName evidence="2">Uncharacterized protein</fullName>
    </submittedName>
</protein>
<evidence type="ECO:0000313" key="2">
    <source>
        <dbReference type="EMBL" id="MCM6775521.1"/>
    </source>
</evidence>
<accession>A0A9X2E8E2</accession>
<reference evidence="2" key="1">
    <citation type="submission" date="2022-06" db="EMBL/GenBank/DDBJ databases">
        <title>Novel species in genus nocardia.</title>
        <authorList>
            <person name="Li F."/>
        </authorList>
    </citation>
    <scope>NUCLEOTIDE SEQUENCE</scope>
    <source>
        <strain evidence="2">CDC141</strain>
    </source>
</reference>
<evidence type="ECO:0000313" key="3">
    <source>
        <dbReference type="Proteomes" id="UP001139157"/>
    </source>
</evidence>